<accession>A0AAP4TX87</accession>
<feature type="binding site" evidence="8">
    <location>
        <position position="410"/>
    </location>
    <ligand>
        <name>[4Fe-4S] cluster</name>
        <dbReference type="ChEBI" id="CHEBI:49883"/>
        <label>1</label>
    </ligand>
</feature>
<keyword evidence="8" id="KW-1278">Translocase</keyword>
<dbReference type="InterPro" id="IPR026902">
    <property type="entry name" value="RnfC_N"/>
</dbReference>
<comment type="subcellular location">
    <subcellularLocation>
        <location evidence="8">Cell inner membrane</location>
        <topology evidence="8">Peripheral membrane protein</topology>
    </subcellularLocation>
</comment>
<dbReference type="SUPFAM" id="SSF142019">
    <property type="entry name" value="Nqo1 FMN-binding domain-like"/>
    <property type="match status" value="1"/>
</dbReference>
<reference evidence="12" key="1">
    <citation type="submission" date="2023-07" db="EMBL/GenBank/DDBJ databases">
        <title>Genome content predicts the carbon catabolic preferences of heterotrophic bacteria.</title>
        <authorList>
            <person name="Gralka M."/>
        </authorList>
    </citation>
    <scope>NUCLEOTIDE SEQUENCE</scope>
    <source>
        <strain evidence="12">C2R13</strain>
    </source>
</reference>
<evidence type="ECO:0000256" key="4">
    <source>
        <dbReference type="ARBA" id="ARBA00022737"/>
    </source>
</evidence>
<dbReference type="PROSITE" id="PS51379">
    <property type="entry name" value="4FE4S_FER_2"/>
    <property type="match status" value="2"/>
</dbReference>
<evidence type="ECO:0000256" key="5">
    <source>
        <dbReference type="ARBA" id="ARBA00022982"/>
    </source>
</evidence>
<keyword evidence="7 8" id="KW-0411">Iron-sulfur</keyword>
<feature type="coiled-coil region" evidence="9">
    <location>
        <begin position="829"/>
        <end position="888"/>
    </location>
</feature>
<feature type="binding site" evidence="8">
    <location>
        <position position="413"/>
    </location>
    <ligand>
        <name>[4Fe-4S] cluster</name>
        <dbReference type="ChEBI" id="CHEBI:49883"/>
        <label>1</label>
    </ligand>
</feature>
<dbReference type="GO" id="GO:0051539">
    <property type="term" value="F:4 iron, 4 sulfur cluster binding"/>
    <property type="evidence" value="ECO:0007669"/>
    <property type="project" value="UniProtKB-KW"/>
</dbReference>
<comment type="cofactor">
    <cofactor evidence="8">
        <name>[4Fe-4S] cluster</name>
        <dbReference type="ChEBI" id="CHEBI:49883"/>
    </cofactor>
    <text evidence="8">Binds 2 [4Fe-4S] clusters per subunit.</text>
</comment>
<feature type="binding site" evidence="8">
    <location>
        <position position="455"/>
    </location>
    <ligand>
        <name>[4Fe-4S] cluster</name>
        <dbReference type="ChEBI" id="CHEBI:49883"/>
        <label>2</label>
    </ligand>
</feature>
<dbReference type="InterPro" id="IPR037225">
    <property type="entry name" value="Nuo51_FMN-bd_sf"/>
</dbReference>
<dbReference type="Pfam" id="PF13375">
    <property type="entry name" value="RnfC_N"/>
    <property type="match status" value="1"/>
</dbReference>
<organism evidence="12 13">
    <name type="scientific">Cobetia amphilecti</name>
    <dbReference type="NCBI Taxonomy" id="1055104"/>
    <lineage>
        <taxon>Bacteria</taxon>
        <taxon>Pseudomonadati</taxon>
        <taxon>Pseudomonadota</taxon>
        <taxon>Gammaproteobacteria</taxon>
        <taxon>Oceanospirillales</taxon>
        <taxon>Halomonadaceae</taxon>
        <taxon>Cobetia</taxon>
    </lineage>
</organism>
<feature type="coiled-coil region" evidence="9">
    <location>
        <begin position="564"/>
        <end position="783"/>
    </location>
</feature>
<evidence type="ECO:0000313" key="12">
    <source>
        <dbReference type="EMBL" id="MDO6672092.1"/>
    </source>
</evidence>
<feature type="compositionally biased region" description="Basic and acidic residues" evidence="10">
    <location>
        <begin position="969"/>
        <end position="982"/>
    </location>
</feature>
<dbReference type="InterPro" id="IPR017900">
    <property type="entry name" value="4Fe4S_Fe_S_CS"/>
</dbReference>
<feature type="binding site" evidence="8">
    <location>
        <position position="420"/>
    </location>
    <ligand>
        <name>[4Fe-4S] cluster</name>
        <dbReference type="ChEBI" id="CHEBI:49883"/>
        <label>2</label>
    </ligand>
</feature>
<keyword evidence="2 8" id="KW-0004">4Fe-4S</keyword>
<evidence type="ECO:0000259" key="11">
    <source>
        <dbReference type="PROSITE" id="PS51379"/>
    </source>
</evidence>
<feature type="domain" description="4Fe-4S ferredoxin-type" evidence="11">
    <location>
        <begin position="402"/>
        <end position="430"/>
    </location>
</feature>
<dbReference type="Pfam" id="PF12838">
    <property type="entry name" value="Fer4_7"/>
    <property type="match status" value="1"/>
</dbReference>
<sequence>MVLSLLKSMVTSSRSAATAEAEHTQKGQGAPRVFDFHGGIHPPEHKALSNRAPLVAAPLPREVVLPLSQHIGAPAQPLVEIGQRVKTGELIARAQGMISAPVHASITGVVTAIEPRQIPHVSGLEDLCIVIEREGEIDEWARLEAWRDWRQQEAQDLIQRLQDAGVVGQGGAGFPSAVKARVRERHAIDTLILNAAECEPYITADDLTMRTHPEALIEGLEILASLIGPECILIGIEDNKPEAVIALEQAIRARRADKRLPPLDSRLEVVVVPTKYPSGGEKQLIKLLTDREVPSRGLPADVGVVVHNPGTVRAVQRAVCFGEPMISRVVTLTGEALQHPHNVEARLGTSIADLLRLAAPAPTGIARLVMGGPMMGFTLESDALPIIKTTNCLLASSPESLPTPAVEQPCIRCGMCEQACPAELLPQQLYWFSKAREFDKAELYNLADCIECGACSYVCPSQIPLVQYYRFAKGEIRSAQHEARKSERARHRFEFKQARMAREEAEKEAKRQQRAQAAQKSAAARADASAVADTTSASAATATTTAAAAQPAPATDIKAFKTARAAANIALKKAEKALKAAQDGGESSESDIAKLEANVTAAKAKLASAESALKAASEASESAAPAAAGASTASTAAPAADLKALKTARAAANIAVKKAEKALKTAQDSGEGDIPALETSVAEAKARLAKAEGDLKAASEASESAAPAAASASATGAAAPAADLKALKTARAAANIAVKKAEKALKTAQDSGEGDISALETSVTEAKARLAKAEGDLKAATDAAGAAQGTDKGPVASAAAGSAQTTDTGAAGSSAGAAAPAAAAPSADIKALKTARAAANIAVKKAEKALARASESGEGDIEDLQTLLATAQENLRAAEVRLNSAQAGSTDATLAAKGAGELIPEAPKPAAGSVGRGSMASNVTLSQAEIEASRAENLAKRHKQVSIAVKAAEAAHRKAEAALSEADDENRQRLATKVDRTRRNLEHARESLAEVQALVDAQ</sequence>
<feature type="region of interest" description="Disordered" evidence="10">
    <location>
        <begin position="501"/>
        <end position="522"/>
    </location>
</feature>
<dbReference type="GO" id="GO:0022900">
    <property type="term" value="P:electron transport chain"/>
    <property type="evidence" value="ECO:0007669"/>
    <property type="project" value="UniProtKB-UniRule"/>
</dbReference>
<keyword evidence="8" id="KW-0997">Cell inner membrane</keyword>
<feature type="compositionally biased region" description="Basic and acidic residues" evidence="10">
    <location>
        <begin position="501"/>
        <end position="511"/>
    </location>
</feature>
<dbReference type="AlphaFoldDB" id="A0AAP4TX87"/>
<dbReference type="RefSeq" id="WP_303593727.1">
    <property type="nucleotide sequence ID" value="NZ_JAUORK010000008.1"/>
</dbReference>
<comment type="function">
    <text evidence="8">Part of a membrane-bound complex that couples electron transfer with translocation of ions across the membrane.</text>
</comment>
<dbReference type="HAMAP" id="MF_00461">
    <property type="entry name" value="RsxC_RnfC"/>
    <property type="match status" value="1"/>
</dbReference>
<keyword evidence="6 8" id="KW-0408">Iron</keyword>
<dbReference type="InterPro" id="IPR010208">
    <property type="entry name" value="Ion_transpt_RnfC/RsxC"/>
</dbReference>
<dbReference type="Gene3D" id="3.40.50.11540">
    <property type="entry name" value="NADH-ubiquinone oxidoreductase 51kDa subunit"/>
    <property type="match status" value="1"/>
</dbReference>
<feature type="binding site" evidence="8">
    <location>
        <position position="449"/>
    </location>
    <ligand>
        <name>[4Fe-4S] cluster</name>
        <dbReference type="ChEBI" id="CHEBI:49883"/>
        <label>2</label>
    </ligand>
</feature>
<dbReference type="PROSITE" id="PS00198">
    <property type="entry name" value="4FE4S_FER_1"/>
    <property type="match status" value="1"/>
</dbReference>
<feature type="binding site" evidence="8">
    <location>
        <position position="452"/>
    </location>
    <ligand>
        <name>[4Fe-4S] cluster</name>
        <dbReference type="ChEBI" id="CHEBI:49883"/>
        <label>2</label>
    </ligand>
</feature>
<dbReference type="GO" id="GO:0009055">
    <property type="term" value="F:electron transfer activity"/>
    <property type="evidence" value="ECO:0007669"/>
    <property type="project" value="InterPro"/>
</dbReference>
<feature type="binding site" evidence="8">
    <location>
        <position position="416"/>
    </location>
    <ligand>
        <name>[4Fe-4S] cluster</name>
        <dbReference type="ChEBI" id="CHEBI:49883"/>
        <label>1</label>
    </ligand>
</feature>
<evidence type="ECO:0000256" key="6">
    <source>
        <dbReference type="ARBA" id="ARBA00023004"/>
    </source>
</evidence>
<dbReference type="Pfam" id="PF01512">
    <property type="entry name" value="Complex1_51K"/>
    <property type="match status" value="1"/>
</dbReference>
<keyword evidence="8" id="KW-0472">Membrane</keyword>
<dbReference type="GO" id="GO:0046872">
    <property type="term" value="F:metal ion binding"/>
    <property type="evidence" value="ECO:0007669"/>
    <property type="project" value="UniProtKB-KW"/>
</dbReference>
<keyword evidence="3 8" id="KW-0479">Metal-binding</keyword>
<dbReference type="GO" id="GO:0005886">
    <property type="term" value="C:plasma membrane"/>
    <property type="evidence" value="ECO:0007669"/>
    <property type="project" value="UniProtKB-SubCell"/>
</dbReference>
<evidence type="ECO:0000313" key="13">
    <source>
        <dbReference type="Proteomes" id="UP001170481"/>
    </source>
</evidence>
<dbReference type="EC" id="7.-.-.-" evidence="8"/>
<feature type="binding site" evidence="8">
    <location>
        <position position="459"/>
    </location>
    <ligand>
        <name>[4Fe-4S] cluster</name>
        <dbReference type="ChEBI" id="CHEBI:49883"/>
        <label>1</label>
    </ligand>
</feature>
<dbReference type="EMBL" id="JAUORK010000008">
    <property type="protein sequence ID" value="MDO6672092.1"/>
    <property type="molecule type" value="Genomic_DNA"/>
</dbReference>
<comment type="caution">
    <text evidence="12">The sequence shown here is derived from an EMBL/GenBank/DDBJ whole genome shotgun (WGS) entry which is preliminary data.</text>
</comment>
<evidence type="ECO:0000256" key="1">
    <source>
        <dbReference type="ARBA" id="ARBA00022448"/>
    </source>
</evidence>
<dbReference type="Proteomes" id="UP001170481">
    <property type="component" value="Unassembled WGS sequence"/>
</dbReference>
<dbReference type="NCBIfam" id="TIGR01945">
    <property type="entry name" value="rnfC"/>
    <property type="match status" value="1"/>
</dbReference>
<comment type="subunit">
    <text evidence="8">The complex is composed of six subunits: RnfA, RnfB, RnfC, RnfD, RnfE and RnfG.</text>
</comment>
<keyword evidence="5 8" id="KW-0249">Electron transport</keyword>
<dbReference type="InterPro" id="IPR011538">
    <property type="entry name" value="Nuo51_FMN-bd"/>
</dbReference>
<dbReference type="InterPro" id="IPR017896">
    <property type="entry name" value="4Fe4S_Fe-S-bd"/>
</dbReference>
<keyword evidence="8" id="KW-1003">Cell membrane</keyword>
<dbReference type="Gene3D" id="3.30.70.20">
    <property type="match status" value="1"/>
</dbReference>
<feature type="domain" description="4Fe-4S ferredoxin-type" evidence="11">
    <location>
        <begin position="440"/>
        <end position="469"/>
    </location>
</feature>
<dbReference type="SUPFAM" id="SSF46548">
    <property type="entry name" value="alpha-helical ferredoxin"/>
    <property type="match status" value="1"/>
</dbReference>
<dbReference type="PANTHER" id="PTHR43034:SF2">
    <property type="entry name" value="ION-TRANSLOCATING OXIDOREDUCTASE COMPLEX SUBUNIT C"/>
    <property type="match status" value="1"/>
</dbReference>
<dbReference type="NCBIfam" id="NF003454">
    <property type="entry name" value="PRK05035.1"/>
    <property type="match status" value="1"/>
</dbReference>
<protein>
    <recommendedName>
        <fullName evidence="8">Ion-translocating oxidoreductase complex subunit C</fullName>
        <ecNumber evidence="8">7.-.-.-</ecNumber>
    </recommendedName>
    <alternativeName>
        <fullName evidence="8">Rnf electron transport complex subunit C</fullName>
    </alternativeName>
</protein>
<gene>
    <name evidence="12" type="primary">rsxC</name>
    <name evidence="8" type="synonym">rnfC</name>
    <name evidence="12" type="ORF">Q4535_08150</name>
</gene>
<feature type="region of interest" description="Disordered" evidence="10">
    <location>
        <begin position="959"/>
        <end position="982"/>
    </location>
</feature>
<evidence type="ECO:0000256" key="2">
    <source>
        <dbReference type="ARBA" id="ARBA00022485"/>
    </source>
</evidence>
<proteinExistence type="inferred from homology"/>
<keyword evidence="9" id="KW-0175">Coiled coil</keyword>
<evidence type="ECO:0000256" key="8">
    <source>
        <dbReference type="HAMAP-Rule" id="MF_00461"/>
    </source>
</evidence>
<evidence type="ECO:0000256" key="3">
    <source>
        <dbReference type="ARBA" id="ARBA00022723"/>
    </source>
</evidence>
<name>A0AAP4TX87_9GAMM</name>
<comment type="similarity">
    <text evidence="8">Belongs to the 4Fe4S bacterial-type ferredoxin family. RnfC subfamily.</text>
</comment>
<feature type="region of interest" description="Disordered" evidence="10">
    <location>
        <begin position="784"/>
        <end position="815"/>
    </location>
</feature>
<dbReference type="PANTHER" id="PTHR43034">
    <property type="entry name" value="ION-TRANSLOCATING OXIDOREDUCTASE COMPLEX SUBUNIT C"/>
    <property type="match status" value="1"/>
</dbReference>
<evidence type="ECO:0000256" key="9">
    <source>
        <dbReference type="SAM" id="Coils"/>
    </source>
</evidence>
<evidence type="ECO:0000256" key="10">
    <source>
        <dbReference type="SAM" id="MobiDB-lite"/>
    </source>
</evidence>
<keyword evidence="4 8" id="KW-0677">Repeat</keyword>
<keyword evidence="1 8" id="KW-0813">Transport</keyword>
<evidence type="ECO:0000256" key="7">
    <source>
        <dbReference type="ARBA" id="ARBA00023014"/>
    </source>
</evidence>